<dbReference type="InterPro" id="IPR005674">
    <property type="entry name" value="CocE/Ser_esterase"/>
</dbReference>
<proteinExistence type="predicted"/>
<dbReference type="Gene3D" id="2.60.120.260">
    <property type="entry name" value="Galactose-binding domain-like"/>
    <property type="match status" value="1"/>
</dbReference>
<organism evidence="3 4">
    <name type="scientific">Rotaria magnacalcarata</name>
    <dbReference type="NCBI Taxonomy" id="392030"/>
    <lineage>
        <taxon>Eukaryota</taxon>
        <taxon>Metazoa</taxon>
        <taxon>Spiralia</taxon>
        <taxon>Gnathifera</taxon>
        <taxon>Rotifera</taxon>
        <taxon>Eurotatoria</taxon>
        <taxon>Bdelloidea</taxon>
        <taxon>Philodinida</taxon>
        <taxon>Philodinidae</taxon>
        <taxon>Rotaria</taxon>
    </lineage>
</organism>
<reference evidence="3" key="1">
    <citation type="submission" date="2021-02" db="EMBL/GenBank/DDBJ databases">
        <authorList>
            <person name="Nowell W R."/>
        </authorList>
    </citation>
    <scope>NUCLEOTIDE SEQUENCE</scope>
</reference>
<dbReference type="Gene3D" id="1.10.3020.10">
    <property type="entry name" value="alpha-amino acid ester hydrolase ( Helical cap domain)"/>
    <property type="match status" value="1"/>
</dbReference>
<dbReference type="SMART" id="SM00939">
    <property type="entry name" value="PepX_C"/>
    <property type="match status" value="1"/>
</dbReference>
<evidence type="ECO:0000259" key="2">
    <source>
        <dbReference type="SMART" id="SM00939"/>
    </source>
</evidence>
<dbReference type="AlphaFoldDB" id="A0A816Q1X1"/>
<dbReference type="Gene3D" id="3.40.50.1820">
    <property type="entry name" value="alpha/beta hydrolase"/>
    <property type="match status" value="1"/>
</dbReference>
<feature type="domain" description="Xaa-Pro dipeptidyl-peptidase C-terminal" evidence="2">
    <location>
        <begin position="606"/>
        <end position="842"/>
    </location>
</feature>
<dbReference type="PANTHER" id="PTHR43056:SF10">
    <property type="entry name" value="COCE_NOND FAMILY, PUTATIVE (AFU_ORTHOLOGUE AFUA_7G00600)-RELATED"/>
    <property type="match status" value="1"/>
</dbReference>
<dbReference type="NCBIfam" id="TIGR00976">
    <property type="entry name" value="CocE_NonD"/>
    <property type="match status" value="1"/>
</dbReference>
<dbReference type="SUPFAM" id="SSF53474">
    <property type="entry name" value="alpha/beta-Hydrolases"/>
    <property type="match status" value="1"/>
</dbReference>
<dbReference type="InterPro" id="IPR008979">
    <property type="entry name" value="Galactose-bd-like_sf"/>
</dbReference>
<accession>A0A816Q1X1</accession>
<dbReference type="InterPro" id="IPR050585">
    <property type="entry name" value="Xaa-Pro_dipeptidyl-ppase/CocE"/>
</dbReference>
<evidence type="ECO:0000256" key="1">
    <source>
        <dbReference type="ARBA" id="ARBA00022801"/>
    </source>
</evidence>
<dbReference type="InterPro" id="IPR013736">
    <property type="entry name" value="Xaa-Pro_dipept_C"/>
</dbReference>
<evidence type="ECO:0000313" key="4">
    <source>
        <dbReference type="Proteomes" id="UP000663824"/>
    </source>
</evidence>
<dbReference type="GO" id="GO:0008239">
    <property type="term" value="F:dipeptidyl-peptidase activity"/>
    <property type="evidence" value="ECO:0007669"/>
    <property type="project" value="InterPro"/>
</dbReference>
<dbReference type="PANTHER" id="PTHR43056">
    <property type="entry name" value="PEPTIDASE S9 PROLYL OLIGOPEPTIDASE"/>
    <property type="match status" value="1"/>
</dbReference>
<dbReference type="Proteomes" id="UP000663824">
    <property type="component" value="Unassembled WGS sequence"/>
</dbReference>
<dbReference type="EMBL" id="CAJNRE010006512">
    <property type="protein sequence ID" value="CAF2056071.1"/>
    <property type="molecule type" value="Genomic_DNA"/>
</dbReference>
<dbReference type="InterPro" id="IPR029058">
    <property type="entry name" value="AB_hydrolase_fold"/>
</dbReference>
<comment type="caution">
    <text evidence="3">The sequence shown here is derived from an EMBL/GenBank/DDBJ whole genome shotgun (WGS) entry which is preliminary data.</text>
</comment>
<dbReference type="SUPFAM" id="SSF49785">
    <property type="entry name" value="Galactose-binding domain-like"/>
    <property type="match status" value="1"/>
</dbReference>
<gene>
    <name evidence="3" type="ORF">MBJ925_LOCUS14055</name>
</gene>
<dbReference type="Pfam" id="PF02129">
    <property type="entry name" value="Peptidase_S15"/>
    <property type="match status" value="1"/>
</dbReference>
<dbReference type="InterPro" id="IPR000383">
    <property type="entry name" value="Xaa-Pro-like_dom"/>
</dbReference>
<keyword evidence="1" id="KW-0378">Hydrolase</keyword>
<dbReference type="Pfam" id="PF08530">
    <property type="entry name" value="PepX_C"/>
    <property type="match status" value="1"/>
</dbReference>
<protein>
    <recommendedName>
        <fullName evidence="2">Xaa-Pro dipeptidyl-peptidase C-terminal domain-containing protein</fullName>
    </recommendedName>
</protein>
<sequence length="1019" mass="116775">MSKEGRGKMSKKLYWHETLSVNTLENSINGKLRSCPSTDVFIWNTVQRAPLVVYGKSIGKVIYVDNDAELLFNVTFRVECILKGQDIKNRIEITDAGIKSDRIACQYLDPGNAYVVFLEKCGLNMNAYCPIDVQERLADDTTLELLEKTCRLKRNPPLDSLSNNCPSVSMPEFCHYNNISTKRKVVDYINTNDKPLFNNGTQIFHGSNKIIIKEGKLIDLIGDNPRHDKIDRSRLLQFIADSVRSLSNENNSIPISCYENNYISHGSIIPNVIPITKNLNQINRLSSSYPFVNDYSTTTKILYFRDQLSRAAFADHRIMTYNFTSENTWLTMPDGVRLSATLVIPISQRDTNENFPVLLEYKPYRKDDSFFNFNQPKIHYLAQRGFIVALVDIRGTGSSEGVLIEYEYTSQELNDCEHVIELLAGHARSNGRVGMYGLSWSAFNSLMMATLRRPPALHAVFAAHGSEDLYNNDVHYGDGILHQDEYILSVDHENALPASPDYLINEQWTNERFTRRPWIDIYLEHQLNDKFWQNHSIKCSYDNLTVPVYLLAGLYDAYRDFAINIYEHAHQISPKIKVVVGPFVHAMPEFSTRNPGPGYDGTAEMIRWFNHWLKDNDDSDDILNEPDITLFVRTSLTTGTYRYESHWPIPQQQTRRMQFKKGRKLVEQALLKSPMSTAEKENNDIDIDVLQYQPWIGFEAGSWLGMLTGDQRPFDKDCLVYDSDPTQETIEIIGFVNVSFQASTTAHLAHWFVRLEDVDASDQVSPVAVGAINGAQLHTPPAYLEPNFRYTITIRLHFTTWTFLPGHRIRVAISNAMFASAWPTPFPMNTSIYLNPSVSFIDLPVVPSISPSSIPPAFTQQQVASSDMLPQLFSASKPKVYKKHETDIATTITFEQVTYELLPNGCFISALLAWDFICSHLDPADVRWVTRARQIYVFDMHGYESIVDVPLKDDDERLYPNVDLSTRRHFELVTDLVKHSDRDYFYVHLKRQFLEKNDTATCQQPMTFVFNGKHKRNCH</sequence>
<name>A0A816Q1X1_9BILA</name>
<evidence type="ECO:0000313" key="3">
    <source>
        <dbReference type="EMBL" id="CAF2056071.1"/>
    </source>
</evidence>